<reference evidence="1 2" key="1">
    <citation type="journal article" date="2015" name="Nature">
        <title>rRNA introns, odd ribosomes, and small enigmatic genomes across a large radiation of phyla.</title>
        <authorList>
            <person name="Brown C.T."/>
            <person name="Hug L.A."/>
            <person name="Thomas B.C."/>
            <person name="Sharon I."/>
            <person name="Castelle C.J."/>
            <person name="Singh A."/>
            <person name="Wilkins M.J."/>
            <person name="Williams K.H."/>
            <person name="Banfield J.F."/>
        </authorList>
    </citation>
    <scope>NUCLEOTIDE SEQUENCE [LARGE SCALE GENOMIC DNA]</scope>
</reference>
<name>A0A0G0NHA3_9BACT</name>
<protein>
    <recommendedName>
        <fullName evidence="3">3D domain-containing protein</fullName>
    </recommendedName>
</protein>
<dbReference type="EMBL" id="LBWS01000015">
    <property type="protein sequence ID" value="KKR14883.1"/>
    <property type="molecule type" value="Genomic_DNA"/>
</dbReference>
<evidence type="ECO:0008006" key="3">
    <source>
        <dbReference type="Google" id="ProtNLM"/>
    </source>
</evidence>
<evidence type="ECO:0000313" key="2">
    <source>
        <dbReference type="Proteomes" id="UP000034048"/>
    </source>
</evidence>
<comment type="caution">
    <text evidence="1">The sequence shown here is derived from an EMBL/GenBank/DDBJ whole genome shotgun (WGS) entry which is preliminary data.</text>
</comment>
<sequence>LLFLVVMAMAFYFFSNDHRWKLASQLLTNSLEEVKQDYAQRSCQTFSPEELKQGSFDALVTGYCQPQAQDFVDRHDFLCAVGLNCNCPQGRQTTPDCAGTGSLSWSSCLEFDDQTTDYCHQTASQITPEPNHVAADWQCFPALSTIVMNDQQYIVTDKGSAITGRRFDIWFDNCQDALRVLGIYPVQIPNYD</sequence>
<accession>A0A0G0NHA3</accession>
<dbReference type="AlphaFoldDB" id="A0A0G0NHA3"/>
<proteinExistence type="predicted"/>
<gene>
    <name evidence="1" type="ORF">UT42_C0015G0001</name>
</gene>
<dbReference type="Proteomes" id="UP000034048">
    <property type="component" value="Unassembled WGS sequence"/>
</dbReference>
<feature type="non-terminal residue" evidence="1">
    <location>
        <position position="1"/>
    </location>
</feature>
<organism evidence="1 2">
    <name type="scientific">Candidatus Falkowbacteria bacterium GW2011_GWA2_39_24</name>
    <dbReference type="NCBI Taxonomy" id="1618634"/>
    <lineage>
        <taxon>Bacteria</taxon>
        <taxon>Candidatus Falkowiibacteriota</taxon>
    </lineage>
</organism>
<dbReference type="CDD" id="cd22784">
    <property type="entry name" value="DPBB_MltA_YuiC-like"/>
    <property type="match status" value="1"/>
</dbReference>
<evidence type="ECO:0000313" key="1">
    <source>
        <dbReference type="EMBL" id="KKR14883.1"/>
    </source>
</evidence>